<sequence length="693" mass="77911">MNNPFHLQDLFVFLGCAATGCGFAWLLYGKTRHLSKGLKWGMSTLRAIVMTLVLWLIFAPLIKSISYVLEKPLILIGQDNSLSVGHTSAKGFNAREYQQDLQDLAKTLSEKYDVRVYHFSDSVKNGFDFSNKGKWTDVSALTGKLNDEFINRNVGAVILATDGIFNKGGSPLSDLDKLKAPVYTIALGDTVPRKDVLVANINYNNLVYLDHEFTAEVQVQAFESKGEKTVLSVFENGKKIQEQTISVTSNVFVKDLSLKLKAAKLGAQKYTISLTKLSNEVSELNNSRTFVVDVIDNRQKILLAAASPHPDIAALKQAIEANKYFEVKVALDQELNQLNPIDYGLIIFYQLPALQSGALPLLKKVQSMKIPLWFIAGAQTDITSFNQVQKLVQLDPPGGNVKEVFAVLNPEMAAFNLEESSKKAIGTYDPLLSPSLKTQLNGPASTILYQKSGRSENTVPLLFFMNTNGLRTAYLMGEGIWRWRLADAKNQQPEIFSRLMTGVVQYLSIKDNKNKFRVYPVKKSFEENENVLFNAELYNDSQQAVTGPDVSIQLKNEQGKAYQFVFSKLTQAYQLDAGMLPPGMYTYTAQCSYDHKKYTEKGSFYVNAILAEFQQSMANHQILYTLSTSSGGKMYLPQDIKSLLKEVEKNEKIKTLSYEDRNYQELINFKWLFVLLLVLLTAEWMIRKRNGLQ</sequence>
<dbReference type="AlphaFoldDB" id="A0A318UH01"/>
<feature type="transmembrane region" description="Helical" evidence="1">
    <location>
        <begin position="6"/>
        <end position="28"/>
    </location>
</feature>
<dbReference type="RefSeq" id="WP_110833067.1">
    <property type="nucleotide sequence ID" value="NZ_QKLU01000006.1"/>
</dbReference>
<accession>A0A318UH01</accession>
<keyword evidence="1" id="KW-1133">Transmembrane helix</keyword>
<evidence type="ECO:0000313" key="2">
    <source>
        <dbReference type="EMBL" id="PYF72354.1"/>
    </source>
</evidence>
<keyword evidence="1" id="KW-0472">Membrane</keyword>
<evidence type="ECO:0000313" key="3">
    <source>
        <dbReference type="Proteomes" id="UP000248198"/>
    </source>
</evidence>
<reference evidence="2 3" key="1">
    <citation type="submission" date="2018-06" db="EMBL/GenBank/DDBJ databases">
        <title>Genomic Encyclopedia of Archaeal and Bacterial Type Strains, Phase II (KMG-II): from individual species to whole genera.</title>
        <authorList>
            <person name="Goeker M."/>
        </authorList>
    </citation>
    <scope>NUCLEOTIDE SEQUENCE [LARGE SCALE GENOMIC DNA]</scope>
    <source>
        <strain evidence="2 3">DSM 27372</strain>
    </source>
</reference>
<feature type="transmembrane region" description="Helical" evidence="1">
    <location>
        <begin position="40"/>
        <end position="62"/>
    </location>
</feature>
<keyword evidence="3" id="KW-1185">Reference proteome</keyword>
<evidence type="ECO:0008006" key="4">
    <source>
        <dbReference type="Google" id="ProtNLM"/>
    </source>
</evidence>
<organism evidence="2 3">
    <name type="scientific">Pedobacter nutrimenti</name>
    <dbReference type="NCBI Taxonomy" id="1241337"/>
    <lineage>
        <taxon>Bacteria</taxon>
        <taxon>Pseudomonadati</taxon>
        <taxon>Bacteroidota</taxon>
        <taxon>Sphingobacteriia</taxon>
        <taxon>Sphingobacteriales</taxon>
        <taxon>Sphingobacteriaceae</taxon>
        <taxon>Pedobacter</taxon>
    </lineage>
</organism>
<dbReference type="PANTHER" id="PTHR37947">
    <property type="entry name" value="BLL2462 PROTEIN"/>
    <property type="match status" value="1"/>
</dbReference>
<dbReference type="PANTHER" id="PTHR37947:SF1">
    <property type="entry name" value="BLL2462 PROTEIN"/>
    <property type="match status" value="1"/>
</dbReference>
<proteinExistence type="predicted"/>
<name>A0A318UH01_9SPHI</name>
<dbReference type="Proteomes" id="UP000248198">
    <property type="component" value="Unassembled WGS sequence"/>
</dbReference>
<evidence type="ECO:0000256" key="1">
    <source>
        <dbReference type="SAM" id="Phobius"/>
    </source>
</evidence>
<dbReference type="EMBL" id="QKLU01000006">
    <property type="protein sequence ID" value="PYF72354.1"/>
    <property type="molecule type" value="Genomic_DNA"/>
</dbReference>
<protein>
    <recommendedName>
        <fullName evidence="4">VWA domain-containing protein</fullName>
    </recommendedName>
</protein>
<dbReference type="OrthoDB" id="9763076at2"/>
<comment type="caution">
    <text evidence="2">The sequence shown here is derived from an EMBL/GenBank/DDBJ whole genome shotgun (WGS) entry which is preliminary data.</text>
</comment>
<gene>
    <name evidence="2" type="ORF">B0O44_1063</name>
</gene>
<keyword evidence="1" id="KW-0812">Transmembrane</keyword>